<evidence type="ECO:0000313" key="6">
    <source>
        <dbReference type="Proteomes" id="UP000295411"/>
    </source>
</evidence>
<feature type="binding site" evidence="3">
    <location>
        <position position="15"/>
    </location>
    <ligand>
        <name>a divalent metal cation</name>
        <dbReference type="ChEBI" id="CHEBI:60240"/>
    </ligand>
</feature>
<evidence type="ECO:0000259" key="4">
    <source>
        <dbReference type="Pfam" id="PF08450"/>
    </source>
</evidence>
<comment type="caution">
    <text evidence="5">The sequence shown here is derived from an EMBL/GenBank/DDBJ whole genome shotgun (WGS) entry which is preliminary data.</text>
</comment>
<dbReference type="OrthoDB" id="2633250at2"/>
<dbReference type="InterPro" id="IPR013658">
    <property type="entry name" value="SGL"/>
</dbReference>
<evidence type="ECO:0000256" key="2">
    <source>
        <dbReference type="PIRSR" id="PIRSR605511-1"/>
    </source>
</evidence>
<keyword evidence="6" id="KW-1185">Reference proteome</keyword>
<dbReference type="GO" id="GO:0004341">
    <property type="term" value="F:gluconolactonase activity"/>
    <property type="evidence" value="ECO:0007669"/>
    <property type="project" value="TreeGrafter"/>
</dbReference>
<feature type="binding site" evidence="3">
    <location>
        <position position="195"/>
    </location>
    <ligand>
        <name>a divalent metal cation</name>
        <dbReference type="ChEBI" id="CHEBI:60240"/>
    </ligand>
</feature>
<feature type="binding site" evidence="3">
    <location>
        <position position="117"/>
    </location>
    <ligand>
        <name>substrate</name>
    </ligand>
</feature>
<evidence type="ECO:0000256" key="3">
    <source>
        <dbReference type="PIRSR" id="PIRSR605511-2"/>
    </source>
</evidence>
<dbReference type="PRINTS" id="PR01790">
    <property type="entry name" value="SMP30FAMILY"/>
</dbReference>
<keyword evidence="3" id="KW-0862">Zinc</keyword>
<evidence type="ECO:0000256" key="1">
    <source>
        <dbReference type="ARBA" id="ARBA00008853"/>
    </source>
</evidence>
<accession>A0A4R5U3I6</accession>
<dbReference type="RefSeq" id="WP_133402662.1">
    <property type="nucleotide sequence ID" value="NZ_SMTK01000001.1"/>
</dbReference>
<name>A0A4R5U3I6_9MICC</name>
<evidence type="ECO:0000313" key="5">
    <source>
        <dbReference type="EMBL" id="TDK28255.1"/>
    </source>
</evidence>
<feature type="binding site" evidence="3">
    <location>
        <position position="97"/>
    </location>
    <ligand>
        <name>substrate</name>
    </ligand>
</feature>
<feature type="binding site" evidence="3">
    <location>
        <position position="99"/>
    </location>
    <ligand>
        <name>substrate</name>
    </ligand>
</feature>
<feature type="domain" description="SMP-30/Gluconolactonase/LRE-like region" evidence="4">
    <location>
        <begin position="14"/>
        <end position="253"/>
    </location>
</feature>
<sequence>MKAEQLTEPCTYHGEGPYWDARSRSLLFVDMLEGDVLVRSADGSLTRHSVDAKVAAAIRGRRSGGYVLGVEKGFAFADRDFTEITPGPVAFDDPALRMNEGGCDPRGRFLCGSMAWEGDFGAGTLFSLDTNHSVSTVLRGVTTSNGLHWNLAGDTAFYSDTPTQRIDALDYDLELGRITGRRTFAEVDPELGSPDGMAIDEDGGLWVALYGGSAVAHYDSRGVLRGTVEVAASQVTACAFGGDDLRTLYITTSRQNVETGAEPAAGALFAVEPGVKGAPLPLFTG</sequence>
<feature type="active site" description="Proton donor/acceptor" evidence="2">
    <location>
        <position position="195"/>
    </location>
</feature>
<dbReference type="SUPFAM" id="SSF63829">
    <property type="entry name" value="Calcium-dependent phosphotriesterase"/>
    <property type="match status" value="1"/>
</dbReference>
<dbReference type="Pfam" id="PF08450">
    <property type="entry name" value="SGL"/>
    <property type="match status" value="1"/>
</dbReference>
<dbReference type="PANTHER" id="PTHR10907">
    <property type="entry name" value="REGUCALCIN"/>
    <property type="match status" value="1"/>
</dbReference>
<feature type="binding site" evidence="3">
    <location>
        <position position="145"/>
    </location>
    <ligand>
        <name>a divalent metal cation</name>
        <dbReference type="ChEBI" id="CHEBI:60240"/>
    </ligand>
</feature>
<protein>
    <submittedName>
        <fullName evidence="5">SMP-30/gluconolactonase/LRE family protein</fullName>
    </submittedName>
</protein>
<dbReference type="GO" id="GO:0019853">
    <property type="term" value="P:L-ascorbic acid biosynthetic process"/>
    <property type="evidence" value="ECO:0007669"/>
    <property type="project" value="TreeGrafter"/>
</dbReference>
<proteinExistence type="inferred from homology"/>
<dbReference type="AlphaFoldDB" id="A0A4R5U3I6"/>
<dbReference type="EMBL" id="SMTK01000001">
    <property type="protein sequence ID" value="TDK28255.1"/>
    <property type="molecule type" value="Genomic_DNA"/>
</dbReference>
<dbReference type="Proteomes" id="UP000295411">
    <property type="component" value="Unassembled WGS sequence"/>
</dbReference>
<dbReference type="GO" id="GO:0005509">
    <property type="term" value="F:calcium ion binding"/>
    <property type="evidence" value="ECO:0007669"/>
    <property type="project" value="TreeGrafter"/>
</dbReference>
<reference evidence="5 6" key="1">
    <citation type="submission" date="2019-03" db="EMBL/GenBank/DDBJ databases">
        <title>Arthrobacter sp. nov., an bacterium isolated from biocrust in Mu Us Desert.</title>
        <authorList>
            <person name="Lixiong L."/>
        </authorList>
    </citation>
    <scope>NUCLEOTIDE SEQUENCE [LARGE SCALE GENOMIC DNA]</scope>
    <source>
        <strain evidence="5 6">SLN-3</strain>
    </source>
</reference>
<dbReference type="Gene3D" id="2.120.10.30">
    <property type="entry name" value="TolB, C-terminal domain"/>
    <property type="match status" value="1"/>
</dbReference>
<dbReference type="InterPro" id="IPR011042">
    <property type="entry name" value="6-blade_b-propeller_TolB-like"/>
</dbReference>
<keyword evidence="3" id="KW-0479">Metal-binding</keyword>
<dbReference type="InterPro" id="IPR005511">
    <property type="entry name" value="SMP-30"/>
</dbReference>
<dbReference type="PANTHER" id="PTHR10907:SF47">
    <property type="entry name" value="REGUCALCIN"/>
    <property type="match status" value="1"/>
</dbReference>
<organism evidence="5 6">
    <name type="scientific">Arthrobacter crusticola</name>
    <dbReference type="NCBI Taxonomy" id="2547960"/>
    <lineage>
        <taxon>Bacteria</taxon>
        <taxon>Bacillati</taxon>
        <taxon>Actinomycetota</taxon>
        <taxon>Actinomycetes</taxon>
        <taxon>Micrococcales</taxon>
        <taxon>Micrococcaceae</taxon>
        <taxon>Arthrobacter</taxon>
    </lineage>
</organism>
<comment type="similarity">
    <text evidence="1">Belongs to the SMP-30/CGR1 family.</text>
</comment>
<gene>
    <name evidence="5" type="ORF">E2F48_00865</name>
</gene>
<comment type="cofactor">
    <cofactor evidence="3">
        <name>Zn(2+)</name>
        <dbReference type="ChEBI" id="CHEBI:29105"/>
    </cofactor>
    <text evidence="3">Binds 1 divalent metal cation per subunit.</text>
</comment>